<evidence type="ECO:0000313" key="2">
    <source>
        <dbReference type="EMBL" id="WSD20982.1"/>
    </source>
</evidence>
<sequence length="59" mass="6165">MSNRQQRHQQRLVVRCVAVDARQNLEALVSMQDGQGGAELPLPGGGEPVGSRAGATPGL</sequence>
<protein>
    <submittedName>
        <fullName evidence="2">Uncharacterized protein</fullName>
    </submittedName>
</protein>
<feature type="region of interest" description="Disordered" evidence="1">
    <location>
        <begin position="33"/>
        <end position="59"/>
    </location>
</feature>
<evidence type="ECO:0000313" key="3">
    <source>
        <dbReference type="Proteomes" id="UP001340816"/>
    </source>
</evidence>
<gene>
    <name evidence="2" type="ORF">OHB35_51385</name>
</gene>
<accession>A0ABZ1HQV6</accession>
<dbReference type="Proteomes" id="UP001340816">
    <property type="component" value="Chromosome"/>
</dbReference>
<evidence type="ECO:0000256" key="1">
    <source>
        <dbReference type="SAM" id="MobiDB-lite"/>
    </source>
</evidence>
<dbReference type="RefSeq" id="WP_326762547.1">
    <property type="nucleotide sequence ID" value="NZ_CP109135.1"/>
</dbReference>
<keyword evidence="3" id="KW-1185">Reference proteome</keyword>
<reference evidence="2 3" key="1">
    <citation type="submission" date="2022-10" db="EMBL/GenBank/DDBJ databases">
        <title>The complete genomes of actinobacterial strains from the NBC collection.</title>
        <authorList>
            <person name="Joergensen T.S."/>
            <person name="Alvarez Arevalo M."/>
            <person name="Sterndorff E.B."/>
            <person name="Faurdal D."/>
            <person name="Vuksanovic O."/>
            <person name="Mourched A.-S."/>
            <person name="Charusanti P."/>
            <person name="Shaw S."/>
            <person name="Blin K."/>
            <person name="Weber T."/>
        </authorList>
    </citation>
    <scope>NUCLEOTIDE SEQUENCE [LARGE SCALE GENOMIC DNA]</scope>
    <source>
        <strain evidence="2 3">NBC 01752</strain>
    </source>
</reference>
<name>A0ABZ1HQV6_STRPH</name>
<dbReference type="EMBL" id="CP109135">
    <property type="protein sequence ID" value="WSD20982.1"/>
    <property type="molecule type" value="Genomic_DNA"/>
</dbReference>
<proteinExistence type="predicted"/>
<organism evidence="2 3">
    <name type="scientific">Streptomyces phaeochromogenes</name>
    <dbReference type="NCBI Taxonomy" id="1923"/>
    <lineage>
        <taxon>Bacteria</taxon>
        <taxon>Bacillati</taxon>
        <taxon>Actinomycetota</taxon>
        <taxon>Actinomycetes</taxon>
        <taxon>Kitasatosporales</taxon>
        <taxon>Streptomycetaceae</taxon>
        <taxon>Streptomyces</taxon>
        <taxon>Streptomyces phaeochromogenes group</taxon>
    </lineage>
</organism>